<evidence type="ECO:0000313" key="10">
    <source>
        <dbReference type="Proteomes" id="UP000265520"/>
    </source>
</evidence>
<organism evidence="9 10">
    <name type="scientific">Trifolium medium</name>
    <dbReference type="NCBI Taxonomy" id="97028"/>
    <lineage>
        <taxon>Eukaryota</taxon>
        <taxon>Viridiplantae</taxon>
        <taxon>Streptophyta</taxon>
        <taxon>Embryophyta</taxon>
        <taxon>Tracheophyta</taxon>
        <taxon>Spermatophyta</taxon>
        <taxon>Magnoliopsida</taxon>
        <taxon>eudicotyledons</taxon>
        <taxon>Gunneridae</taxon>
        <taxon>Pentapetalae</taxon>
        <taxon>rosids</taxon>
        <taxon>fabids</taxon>
        <taxon>Fabales</taxon>
        <taxon>Fabaceae</taxon>
        <taxon>Papilionoideae</taxon>
        <taxon>50 kb inversion clade</taxon>
        <taxon>NPAAA clade</taxon>
        <taxon>Hologalegina</taxon>
        <taxon>IRL clade</taxon>
        <taxon>Trifolieae</taxon>
        <taxon>Trifolium</taxon>
    </lineage>
</organism>
<keyword evidence="8" id="KW-0375">Hydrogen ion transport</keyword>
<dbReference type="AlphaFoldDB" id="A0A392Q0I6"/>
<sequence>MKVRKEKSIHHTLNMLSLDVTKKCLVGEGWSPVFATKQVQDALKRAAKDSNSQVSAILQVLHTRESPPTYFRTNKFTSPYQGIIDSYG</sequence>
<feature type="non-terminal residue" evidence="9">
    <location>
        <position position="88"/>
    </location>
</feature>
<protein>
    <recommendedName>
        <fullName evidence="8">V-type proton ATPase subunit a</fullName>
    </recommendedName>
</protein>
<dbReference type="Pfam" id="PF01496">
    <property type="entry name" value="V_ATPase_I"/>
    <property type="match status" value="1"/>
</dbReference>
<dbReference type="GO" id="GO:0051117">
    <property type="term" value="F:ATPase binding"/>
    <property type="evidence" value="ECO:0007669"/>
    <property type="project" value="TreeGrafter"/>
</dbReference>
<comment type="caution">
    <text evidence="9">The sequence shown here is derived from an EMBL/GenBank/DDBJ whole genome shotgun (WGS) entry which is preliminary data.</text>
</comment>
<comment type="similarity">
    <text evidence="2 8">Belongs to the V-ATPase 116 kDa subunit family.</text>
</comment>
<keyword evidence="10" id="KW-1185">Reference proteome</keyword>
<keyword evidence="5" id="KW-1133">Transmembrane helix</keyword>
<evidence type="ECO:0000256" key="2">
    <source>
        <dbReference type="ARBA" id="ARBA00009904"/>
    </source>
</evidence>
<dbReference type="GO" id="GO:0046961">
    <property type="term" value="F:proton-transporting ATPase activity, rotational mechanism"/>
    <property type="evidence" value="ECO:0007669"/>
    <property type="project" value="InterPro"/>
</dbReference>
<name>A0A392Q0I6_9FABA</name>
<keyword evidence="6 8" id="KW-0406">Ion transport</keyword>
<dbReference type="GO" id="GO:0016471">
    <property type="term" value="C:vacuolar proton-transporting V-type ATPase complex"/>
    <property type="evidence" value="ECO:0007669"/>
    <property type="project" value="TreeGrafter"/>
</dbReference>
<dbReference type="GO" id="GO:0033179">
    <property type="term" value="C:proton-transporting V-type ATPase, V0 domain"/>
    <property type="evidence" value="ECO:0007669"/>
    <property type="project" value="InterPro"/>
</dbReference>
<dbReference type="EMBL" id="LXQA010105667">
    <property type="protein sequence ID" value="MCI17487.1"/>
    <property type="molecule type" value="Genomic_DNA"/>
</dbReference>
<keyword evidence="7" id="KW-0472">Membrane</keyword>
<comment type="function">
    <text evidence="8">Essential component of the vacuolar proton pump (V-ATPase), a multimeric enzyme that catalyzes the translocation of protons across the membranes. Required for assembly and activity of the V-ATPase.</text>
</comment>
<evidence type="ECO:0000313" key="9">
    <source>
        <dbReference type="EMBL" id="MCI17487.1"/>
    </source>
</evidence>
<evidence type="ECO:0000256" key="8">
    <source>
        <dbReference type="RuleBase" id="RU361189"/>
    </source>
</evidence>
<comment type="subcellular location">
    <subcellularLocation>
        <location evidence="1">Membrane</location>
        <topology evidence="1">Multi-pass membrane protein</topology>
    </subcellularLocation>
</comment>
<dbReference type="GO" id="GO:0007035">
    <property type="term" value="P:vacuolar acidification"/>
    <property type="evidence" value="ECO:0007669"/>
    <property type="project" value="TreeGrafter"/>
</dbReference>
<dbReference type="PANTHER" id="PTHR11629:SF112">
    <property type="entry name" value="V-TYPE PROTON ATPASE SUBUNIT A3"/>
    <property type="match status" value="1"/>
</dbReference>
<evidence type="ECO:0000256" key="1">
    <source>
        <dbReference type="ARBA" id="ARBA00004141"/>
    </source>
</evidence>
<evidence type="ECO:0000256" key="4">
    <source>
        <dbReference type="ARBA" id="ARBA00022692"/>
    </source>
</evidence>
<keyword evidence="4" id="KW-0812">Transmembrane</keyword>
<accession>A0A392Q0I6</accession>
<proteinExistence type="inferred from homology"/>
<dbReference type="Proteomes" id="UP000265520">
    <property type="component" value="Unassembled WGS sequence"/>
</dbReference>
<reference evidence="9 10" key="1">
    <citation type="journal article" date="2018" name="Front. Plant Sci.">
        <title>Red Clover (Trifolium pratense) and Zigzag Clover (T. medium) - A Picture of Genomic Similarities and Differences.</title>
        <authorList>
            <person name="Dluhosova J."/>
            <person name="Istvanek J."/>
            <person name="Nedelnik J."/>
            <person name="Repkova J."/>
        </authorList>
    </citation>
    <scope>NUCLEOTIDE SEQUENCE [LARGE SCALE GENOMIC DNA]</scope>
    <source>
        <strain evidence="10">cv. 10/8</strain>
        <tissue evidence="9">Leaf</tissue>
    </source>
</reference>
<evidence type="ECO:0000256" key="7">
    <source>
        <dbReference type="ARBA" id="ARBA00023136"/>
    </source>
</evidence>
<dbReference type="InterPro" id="IPR002490">
    <property type="entry name" value="V-ATPase_116kDa_su"/>
</dbReference>
<evidence type="ECO:0000256" key="3">
    <source>
        <dbReference type="ARBA" id="ARBA00022448"/>
    </source>
</evidence>
<evidence type="ECO:0000256" key="6">
    <source>
        <dbReference type="ARBA" id="ARBA00023065"/>
    </source>
</evidence>
<keyword evidence="3 8" id="KW-0813">Transport</keyword>
<evidence type="ECO:0000256" key="5">
    <source>
        <dbReference type="ARBA" id="ARBA00022989"/>
    </source>
</evidence>
<dbReference type="PANTHER" id="PTHR11629">
    <property type="entry name" value="VACUOLAR PROTON ATPASES"/>
    <property type="match status" value="1"/>
</dbReference>